<reference evidence="5" key="1">
    <citation type="submission" date="2020-11" db="EMBL/GenBank/DDBJ databases">
        <title>Whole-genome analyses of Nonomuraea sp. K274.</title>
        <authorList>
            <person name="Veyisoglu A."/>
        </authorList>
    </citation>
    <scope>NUCLEOTIDE SEQUENCE</scope>
    <source>
        <strain evidence="5">K274</strain>
    </source>
</reference>
<dbReference type="EMBL" id="JADOGI010000230">
    <property type="protein sequence ID" value="MBF8192749.1"/>
    <property type="molecule type" value="Genomic_DNA"/>
</dbReference>
<dbReference type="Gene3D" id="3.40.1410.10">
    <property type="entry name" value="Chorismate lyase-like"/>
    <property type="match status" value="1"/>
</dbReference>
<sequence length="252" mass="27986">MPERPAYLRIADEIREKIHSGVIERGTRLPSNDELAATYSVSLMTVRKAMEVLKSEGLIESKTRGGTIVRDRRVLRRISSERYLADIGPQDVPKSSYTSDQGITWSEYRLDVSYDWTEADDELAELFGVDPGTRLLDRRFVFYSRGVPTQMSRPYLLASDVGGTPVADPGNEPWPGGTFAQLRSVGILIDDIIESVATRMPTPEEASTLQIPSGVPVFAITRRLLAQGRVVEVAHPIVIPGDSAILDYRIQI</sequence>
<dbReference type="InterPro" id="IPR011663">
    <property type="entry name" value="UTRA"/>
</dbReference>
<evidence type="ECO:0000313" key="6">
    <source>
        <dbReference type="Proteomes" id="UP000605361"/>
    </source>
</evidence>
<dbReference type="GO" id="GO:0003677">
    <property type="term" value="F:DNA binding"/>
    <property type="evidence" value="ECO:0007669"/>
    <property type="project" value="UniProtKB-KW"/>
</dbReference>
<dbReference type="Proteomes" id="UP000605361">
    <property type="component" value="Unassembled WGS sequence"/>
</dbReference>
<dbReference type="PRINTS" id="PR00035">
    <property type="entry name" value="HTHGNTR"/>
</dbReference>
<evidence type="ECO:0000259" key="4">
    <source>
        <dbReference type="PROSITE" id="PS50949"/>
    </source>
</evidence>
<dbReference type="PANTHER" id="PTHR44846">
    <property type="entry name" value="MANNOSYL-D-GLYCERATE TRANSPORT/METABOLISM SYSTEM REPRESSOR MNGR-RELATED"/>
    <property type="match status" value="1"/>
</dbReference>
<name>A0A931ALS8_9ACTN</name>
<evidence type="ECO:0000256" key="3">
    <source>
        <dbReference type="ARBA" id="ARBA00023163"/>
    </source>
</evidence>
<dbReference type="InterPro" id="IPR050679">
    <property type="entry name" value="Bact_HTH_transcr_reg"/>
</dbReference>
<dbReference type="AlphaFoldDB" id="A0A931ALS8"/>
<evidence type="ECO:0000313" key="5">
    <source>
        <dbReference type="EMBL" id="MBF8192749.1"/>
    </source>
</evidence>
<dbReference type="SUPFAM" id="SSF46785">
    <property type="entry name" value="Winged helix' DNA-binding domain"/>
    <property type="match status" value="1"/>
</dbReference>
<dbReference type="PROSITE" id="PS50949">
    <property type="entry name" value="HTH_GNTR"/>
    <property type="match status" value="1"/>
</dbReference>
<dbReference type="InterPro" id="IPR028978">
    <property type="entry name" value="Chorismate_lyase_/UTRA_dom_sf"/>
</dbReference>
<keyword evidence="6" id="KW-1185">Reference proteome</keyword>
<dbReference type="SMART" id="SM00866">
    <property type="entry name" value="UTRA"/>
    <property type="match status" value="1"/>
</dbReference>
<dbReference type="InterPro" id="IPR036388">
    <property type="entry name" value="WH-like_DNA-bd_sf"/>
</dbReference>
<dbReference type="PANTHER" id="PTHR44846:SF17">
    <property type="entry name" value="GNTR-FAMILY TRANSCRIPTIONAL REGULATOR"/>
    <property type="match status" value="1"/>
</dbReference>
<dbReference type="CDD" id="cd07377">
    <property type="entry name" value="WHTH_GntR"/>
    <property type="match status" value="1"/>
</dbReference>
<keyword evidence="3" id="KW-0804">Transcription</keyword>
<dbReference type="InterPro" id="IPR000524">
    <property type="entry name" value="Tscrpt_reg_HTH_GntR"/>
</dbReference>
<keyword evidence="2" id="KW-0238">DNA-binding</keyword>
<dbReference type="GO" id="GO:0003700">
    <property type="term" value="F:DNA-binding transcription factor activity"/>
    <property type="evidence" value="ECO:0007669"/>
    <property type="project" value="InterPro"/>
</dbReference>
<proteinExistence type="predicted"/>
<protein>
    <submittedName>
        <fullName evidence="5">GntR family transcriptional regulator</fullName>
    </submittedName>
</protein>
<comment type="caution">
    <text evidence="5">The sequence shown here is derived from an EMBL/GenBank/DDBJ whole genome shotgun (WGS) entry which is preliminary data.</text>
</comment>
<dbReference type="Pfam" id="PF07702">
    <property type="entry name" value="UTRA"/>
    <property type="match status" value="1"/>
</dbReference>
<dbReference type="SMART" id="SM00345">
    <property type="entry name" value="HTH_GNTR"/>
    <property type="match status" value="1"/>
</dbReference>
<dbReference type="Gene3D" id="1.10.10.10">
    <property type="entry name" value="Winged helix-like DNA-binding domain superfamily/Winged helix DNA-binding domain"/>
    <property type="match status" value="1"/>
</dbReference>
<dbReference type="SUPFAM" id="SSF64288">
    <property type="entry name" value="Chorismate lyase-like"/>
    <property type="match status" value="1"/>
</dbReference>
<evidence type="ECO:0000256" key="2">
    <source>
        <dbReference type="ARBA" id="ARBA00023125"/>
    </source>
</evidence>
<dbReference type="Pfam" id="PF00392">
    <property type="entry name" value="GntR"/>
    <property type="match status" value="1"/>
</dbReference>
<feature type="domain" description="HTH gntR-type" evidence="4">
    <location>
        <begin position="4"/>
        <end position="72"/>
    </location>
</feature>
<dbReference type="InterPro" id="IPR036390">
    <property type="entry name" value="WH_DNA-bd_sf"/>
</dbReference>
<dbReference type="GO" id="GO:0045892">
    <property type="term" value="P:negative regulation of DNA-templated transcription"/>
    <property type="evidence" value="ECO:0007669"/>
    <property type="project" value="TreeGrafter"/>
</dbReference>
<gene>
    <name evidence="5" type="ORF">ITP53_45135</name>
</gene>
<organism evidence="5 6">
    <name type="scientific">Nonomuraea cypriaca</name>
    <dbReference type="NCBI Taxonomy" id="1187855"/>
    <lineage>
        <taxon>Bacteria</taxon>
        <taxon>Bacillati</taxon>
        <taxon>Actinomycetota</taxon>
        <taxon>Actinomycetes</taxon>
        <taxon>Streptosporangiales</taxon>
        <taxon>Streptosporangiaceae</taxon>
        <taxon>Nonomuraea</taxon>
    </lineage>
</organism>
<keyword evidence="1" id="KW-0805">Transcription regulation</keyword>
<evidence type="ECO:0000256" key="1">
    <source>
        <dbReference type="ARBA" id="ARBA00023015"/>
    </source>
</evidence>
<accession>A0A931ALS8</accession>
<dbReference type="RefSeq" id="WP_195901634.1">
    <property type="nucleotide sequence ID" value="NZ_JADOGI010000230.1"/>
</dbReference>